<protein>
    <submittedName>
        <fullName evidence="1">Uncharacterized protein</fullName>
    </submittedName>
</protein>
<sequence>MKILSENSPLKYLPRELKGEQLLIFDSIRITFEMIEHNYSCLEERLLRISKPENRKEEVSTIFNYAWNIIDQTSRFIKIYKELPSDSNYEVLNSIKHVNSFRNTLQHLNERINESLLKNRSPFYGILIWFYKNAVTNEINPMTLISGIEYGPNLKFTMPDLTQSNKEINHIWLQTVDKNKIIRTDLSQIILDLKSICEQNEEKLIELCNNKGFKLCDWTKRKDIMIRIKQEPKKE</sequence>
<gene>
    <name evidence="1" type="ORF">HER15_01355</name>
</gene>
<dbReference type="RefSeq" id="WP_253680061.1">
    <property type="nucleotide sequence ID" value="NZ_CP050861.1"/>
</dbReference>
<evidence type="ECO:0000313" key="1">
    <source>
        <dbReference type="EMBL" id="UTD14204.1"/>
    </source>
</evidence>
<dbReference type="Proteomes" id="UP001056837">
    <property type="component" value="Chromosome"/>
</dbReference>
<dbReference type="EMBL" id="CP050861">
    <property type="protein sequence ID" value="UTD14204.1"/>
    <property type="molecule type" value="Genomic_DNA"/>
</dbReference>
<organism evidence="1 2">
    <name type="scientific">Tenacibaculum mesophilum</name>
    <dbReference type="NCBI Taxonomy" id="104268"/>
    <lineage>
        <taxon>Bacteria</taxon>
        <taxon>Pseudomonadati</taxon>
        <taxon>Bacteroidota</taxon>
        <taxon>Flavobacteriia</taxon>
        <taxon>Flavobacteriales</taxon>
        <taxon>Flavobacteriaceae</taxon>
        <taxon>Tenacibaculum</taxon>
    </lineage>
</organism>
<name>A0AAE9SFY8_9FLAO</name>
<proteinExistence type="predicted"/>
<dbReference type="AlphaFoldDB" id="A0AAE9SFY8"/>
<evidence type="ECO:0000313" key="2">
    <source>
        <dbReference type="Proteomes" id="UP001056837"/>
    </source>
</evidence>
<accession>A0AAE9SFY8</accession>
<reference evidence="1" key="1">
    <citation type="submission" date="2020-04" db="EMBL/GenBank/DDBJ databases">
        <title>Tenacibaculum mesophilum bac2.</title>
        <authorList>
            <person name="Li M."/>
        </authorList>
    </citation>
    <scope>NUCLEOTIDE SEQUENCE</scope>
    <source>
        <strain evidence="1">Bac2</strain>
    </source>
</reference>